<evidence type="ECO:0000313" key="3">
    <source>
        <dbReference type="Proteomes" id="UP001249851"/>
    </source>
</evidence>
<organism evidence="2 3">
    <name type="scientific">Acropora cervicornis</name>
    <name type="common">Staghorn coral</name>
    <dbReference type="NCBI Taxonomy" id="6130"/>
    <lineage>
        <taxon>Eukaryota</taxon>
        <taxon>Metazoa</taxon>
        <taxon>Cnidaria</taxon>
        <taxon>Anthozoa</taxon>
        <taxon>Hexacorallia</taxon>
        <taxon>Scleractinia</taxon>
        <taxon>Astrocoeniina</taxon>
        <taxon>Acroporidae</taxon>
        <taxon>Acropora</taxon>
    </lineage>
</organism>
<reference evidence="2" key="2">
    <citation type="journal article" date="2023" name="Science">
        <title>Genomic signatures of disease resistance in endangered staghorn corals.</title>
        <authorList>
            <person name="Vollmer S.V."/>
            <person name="Selwyn J.D."/>
            <person name="Despard B.A."/>
            <person name="Roesel C.L."/>
        </authorList>
    </citation>
    <scope>NUCLEOTIDE SEQUENCE</scope>
    <source>
        <strain evidence="2">K2</strain>
    </source>
</reference>
<evidence type="ECO:0000256" key="1">
    <source>
        <dbReference type="SAM" id="MobiDB-lite"/>
    </source>
</evidence>
<dbReference type="AlphaFoldDB" id="A0AAD9QMP1"/>
<accession>A0AAD9QMP1</accession>
<evidence type="ECO:0000313" key="2">
    <source>
        <dbReference type="EMBL" id="KAK2564068.1"/>
    </source>
</evidence>
<dbReference type="EMBL" id="JARQWQ010000023">
    <property type="protein sequence ID" value="KAK2564068.1"/>
    <property type="molecule type" value="Genomic_DNA"/>
</dbReference>
<reference evidence="2" key="1">
    <citation type="journal article" date="2023" name="G3 (Bethesda)">
        <title>Whole genome assembly and annotation of the endangered Caribbean coral Acropora cervicornis.</title>
        <authorList>
            <person name="Selwyn J.D."/>
            <person name="Vollmer S.V."/>
        </authorList>
    </citation>
    <scope>NUCLEOTIDE SEQUENCE</scope>
    <source>
        <strain evidence="2">K2</strain>
    </source>
</reference>
<comment type="caution">
    <text evidence="2">The sequence shown here is derived from an EMBL/GenBank/DDBJ whole genome shotgun (WGS) entry which is preliminary data.</text>
</comment>
<name>A0AAD9QMP1_ACRCE</name>
<sequence length="255" mass="28467">MKARVSKKDSAKKRKLLKRKREPSSTDETNSEEFAVPSAKRSCQRRKKETIDACADAHGNVKEFSDFCNDLDDANQVYGSYRNLEEKLLELGDMYVSLDKKTPFLLNFGEPFWHFREALGVDGAPFGKDDEATAWLLSFLNVGAGMFKFAQKLVLDVVDIEKQIYVLPDSKTKAMFTLELIPFDMKWAALFSGELSNAAHFFSPFRNVSESNKCTVNGCLGPAETYLETMAVSGSVRGGCKSHCKERGIGENSPS</sequence>
<dbReference type="Proteomes" id="UP001249851">
    <property type="component" value="Unassembled WGS sequence"/>
</dbReference>
<feature type="region of interest" description="Disordered" evidence="1">
    <location>
        <begin position="1"/>
        <end position="39"/>
    </location>
</feature>
<feature type="compositionally biased region" description="Basic residues" evidence="1">
    <location>
        <begin position="1"/>
        <end position="21"/>
    </location>
</feature>
<proteinExistence type="predicted"/>
<protein>
    <submittedName>
        <fullName evidence="2">Uncharacterized protein</fullName>
    </submittedName>
</protein>
<gene>
    <name evidence="2" type="ORF">P5673_012289</name>
</gene>
<keyword evidence="3" id="KW-1185">Reference proteome</keyword>